<dbReference type="InterPro" id="IPR007267">
    <property type="entry name" value="GtrA_DPMS_TM"/>
</dbReference>
<organism evidence="8 9">
    <name type="scientific">Streptococcus ratti</name>
    <dbReference type="NCBI Taxonomy" id="1341"/>
    <lineage>
        <taxon>Bacteria</taxon>
        <taxon>Bacillati</taxon>
        <taxon>Bacillota</taxon>
        <taxon>Bacilli</taxon>
        <taxon>Lactobacillales</taxon>
        <taxon>Streptococcaceae</taxon>
        <taxon>Streptococcus</taxon>
    </lineage>
</organism>
<feature type="transmembrane region" description="Helical" evidence="6">
    <location>
        <begin position="123"/>
        <end position="145"/>
    </location>
</feature>
<dbReference type="GO" id="GO:0005886">
    <property type="term" value="C:plasma membrane"/>
    <property type="evidence" value="ECO:0007669"/>
    <property type="project" value="TreeGrafter"/>
</dbReference>
<dbReference type="Pfam" id="PF04138">
    <property type="entry name" value="GtrA_DPMS_TM"/>
    <property type="match status" value="1"/>
</dbReference>
<feature type="transmembrane region" description="Helical" evidence="6">
    <location>
        <begin position="21"/>
        <end position="40"/>
    </location>
</feature>
<dbReference type="PANTHER" id="PTHR38459">
    <property type="entry name" value="PROPHAGE BACTOPRENOL-LINKED GLUCOSE TRANSLOCASE HOMOLOG"/>
    <property type="match status" value="1"/>
</dbReference>
<dbReference type="InterPro" id="IPR051401">
    <property type="entry name" value="GtrA_CellWall_Glycosyl"/>
</dbReference>
<name>A0A7X9QH60_STRRT</name>
<evidence type="ECO:0000313" key="8">
    <source>
        <dbReference type="EMBL" id="NMD49227.1"/>
    </source>
</evidence>
<evidence type="ECO:0000256" key="3">
    <source>
        <dbReference type="ARBA" id="ARBA00022692"/>
    </source>
</evidence>
<keyword evidence="3 6" id="KW-0812">Transmembrane</keyword>
<evidence type="ECO:0000256" key="1">
    <source>
        <dbReference type="ARBA" id="ARBA00004141"/>
    </source>
</evidence>
<dbReference type="PANTHER" id="PTHR38459:SF5">
    <property type="entry name" value="CELL WALL TEICHOIC ACID GLYCOSYLATION PROTEIN GTCA"/>
    <property type="match status" value="1"/>
</dbReference>
<comment type="subcellular location">
    <subcellularLocation>
        <location evidence="1">Membrane</location>
        <topology evidence="1">Multi-pass membrane protein</topology>
    </subcellularLocation>
</comment>
<evidence type="ECO:0000256" key="2">
    <source>
        <dbReference type="ARBA" id="ARBA00009399"/>
    </source>
</evidence>
<evidence type="ECO:0000256" key="5">
    <source>
        <dbReference type="ARBA" id="ARBA00023136"/>
    </source>
</evidence>
<comment type="similarity">
    <text evidence="2">Belongs to the GtrA family.</text>
</comment>
<evidence type="ECO:0000256" key="4">
    <source>
        <dbReference type="ARBA" id="ARBA00022989"/>
    </source>
</evidence>
<dbReference type="RefSeq" id="WP_003088990.1">
    <property type="nucleotide sequence ID" value="NZ_CP043405.1"/>
</dbReference>
<feature type="transmembrane region" description="Helical" evidence="6">
    <location>
        <begin position="85"/>
        <end position="103"/>
    </location>
</feature>
<evidence type="ECO:0000259" key="7">
    <source>
        <dbReference type="Pfam" id="PF04138"/>
    </source>
</evidence>
<reference evidence="8 9" key="1">
    <citation type="submission" date="2020-04" db="EMBL/GenBank/DDBJ databases">
        <title>MicrobeNet Type strains.</title>
        <authorList>
            <person name="Nicholson A.C."/>
        </authorList>
    </citation>
    <scope>NUCLEOTIDE SEQUENCE [LARGE SCALE GENOMIC DNA]</scope>
    <source>
        <strain evidence="8 9">DSM 22768</strain>
    </source>
</reference>
<feature type="transmembrane region" description="Helical" evidence="6">
    <location>
        <begin position="46"/>
        <end position="64"/>
    </location>
</feature>
<evidence type="ECO:0000256" key="6">
    <source>
        <dbReference type="SAM" id="Phobius"/>
    </source>
</evidence>
<keyword evidence="4 6" id="KW-1133">Transmembrane helix</keyword>
<sequence>MKKLLTNNFVKKVTQHEIFKYLIAGVLTTIFYAIIRIGLYSILKNAALTATIANILAIIFAFIINDTYVFNQARQDWQSRFVKFFLARLSTLFLDTGLAYLLVDRFPGIIGQFVNNNMDLVNAIAILIGQVLIMVTNYVISKVFIFKNKK</sequence>
<dbReference type="Proteomes" id="UP000532121">
    <property type="component" value="Unassembled WGS sequence"/>
</dbReference>
<keyword evidence="5 6" id="KW-0472">Membrane</keyword>
<comment type="caution">
    <text evidence="8">The sequence shown here is derived from an EMBL/GenBank/DDBJ whole genome shotgun (WGS) entry which is preliminary data.</text>
</comment>
<protein>
    <submittedName>
        <fullName evidence="8">GtrA family protein</fullName>
    </submittedName>
</protein>
<gene>
    <name evidence="8" type="ORF">HHO37_05985</name>
</gene>
<dbReference type="EMBL" id="JABASA010000010">
    <property type="protein sequence ID" value="NMD49227.1"/>
    <property type="molecule type" value="Genomic_DNA"/>
</dbReference>
<dbReference type="AlphaFoldDB" id="A0A7X9QH60"/>
<feature type="domain" description="GtrA/DPMS transmembrane" evidence="7">
    <location>
        <begin position="20"/>
        <end position="146"/>
    </location>
</feature>
<evidence type="ECO:0000313" key="9">
    <source>
        <dbReference type="Proteomes" id="UP000532121"/>
    </source>
</evidence>
<dbReference type="GO" id="GO:0000271">
    <property type="term" value="P:polysaccharide biosynthetic process"/>
    <property type="evidence" value="ECO:0007669"/>
    <property type="project" value="InterPro"/>
</dbReference>
<accession>A0A7X9QH60</accession>
<proteinExistence type="inferred from homology"/>